<evidence type="ECO:0000313" key="7">
    <source>
        <dbReference type="EMBL" id="MBB4284795.1"/>
    </source>
</evidence>
<evidence type="ECO:0000256" key="2">
    <source>
        <dbReference type="ARBA" id="ARBA00007511"/>
    </source>
</evidence>
<comment type="caution">
    <text evidence="7">The sequence shown here is derived from an EMBL/GenBank/DDBJ whole genome shotgun (WGS) entry which is preliminary data.</text>
</comment>
<dbReference type="Proteomes" id="UP000555728">
    <property type="component" value="Unassembled WGS sequence"/>
</dbReference>
<protein>
    <submittedName>
        <fullName evidence="7">Putative tellurium resistance membrane protein TerC</fullName>
    </submittedName>
</protein>
<name>A0A7W6RX17_9PROT</name>
<feature type="transmembrane region" description="Helical" evidence="6">
    <location>
        <begin position="68"/>
        <end position="89"/>
    </location>
</feature>
<evidence type="ECO:0000256" key="1">
    <source>
        <dbReference type="ARBA" id="ARBA00004141"/>
    </source>
</evidence>
<proteinExistence type="inferred from homology"/>
<feature type="transmembrane region" description="Helical" evidence="6">
    <location>
        <begin position="22"/>
        <end position="47"/>
    </location>
</feature>
<feature type="transmembrane region" description="Helical" evidence="6">
    <location>
        <begin position="181"/>
        <end position="201"/>
    </location>
</feature>
<dbReference type="EMBL" id="JACIGI010000003">
    <property type="protein sequence ID" value="MBB4284795.1"/>
    <property type="molecule type" value="Genomic_DNA"/>
</dbReference>
<dbReference type="PANTHER" id="PTHR30238:SF4">
    <property type="entry name" value="SLL1022 PROTEIN"/>
    <property type="match status" value="1"/>
</dbReference>
<evidence type="ECO:0000256" key="3">
    <source>
        <dbReference type="ARBA" id="ARBA00022692"/>
    </source>
</evidence>
<accession>A0A7W6RX17</accession>
<feature type="transmembrane region" description="Helical" evidence="6">
    <location>
        <begin position="240"/>
        <end position="259"/>
    </location>
</feature>
<dbReference type="Pfam" id="PF03741">
    <property type="entry name" value="TerC"/>
    <property type="match status" value="1"/>
</dbReference>
<keyword evidence="8" id="KW-1185">Reference proteome</keyword>
<evidence type="ECO:0000313" key="8">
    <source>
        <dbReference type="Proteomes" id="UP000555728"/>
    </source>
</evidence>
<feature type="transmembrane region" description="Helical" evidence="6">
    <location>
        <begin position="109"/>
        <end position="128"/>
    </location>
</feature>
<reference evidence="7 8" key="1">
    <citation type="submission" date="2020-08" db="EMBL/GenBank/DDBJ databases">
        <title>Genome sequencing of Purple Non-Sulfur Bacteria from various extreme environments.</title>
        <authorList>
            <person name="Mayer M."/>
        </authorList>
    </citation>
    <scope>NUCLEOTIDE SEQUENCE [LARGE SCALE GENOMIC DNA]</scope>
    <source>
        <strain evidence="7 8">JA135</strain>
    </source>
</reference>
<dbReference type="InterPro" id="IPR005496">
    <property type="entry name" value="Integral_membrane_TerC"/>
</dbReference>
<comment type="subcellular location">
    <subcellularLocation>
        <location evidence="1">Membrane</location>
        <topology evidence="1">Multi-pass membrane protein</topology>
    </subcellularLocation>
</comment>
<dbReference type="RefSeq" id="WP_246423513.1">
    <property type="nucleotide sequence ID" value="NZ_JACIGI010000003.1"/>
</dbReference>
<keyword evidence="5 6" id="KW-0472">Membrane</keyword>
<sequence length="271" mass="28739">MRRRDQKGSEGDMLDLLLAPEAWVAFLALVTMEIVLGIDNLIFISIVTNKLPDHQQPAARRVGIGLALVLRLALLSVIAWIVGLTAPVFDLGIEIAGGDHGAPVLETAFSWRDLILIGGGLFLVWKATSEIHEKVQPGTAHGMFNADRATVSLAAVIGQIVALDVVFSIDSILTAIGMTNHVPIMVAAVVVAVAVMFLAAGPISRFVGENPTVVMLALAFLLVIGMVLIADGFGTHVPKGYIYAAMAFAAFVEGLNMLARRKRARQAAQAG</sequence>
<dbReference type="GO" id="GO:0016020">
    <property type="term" value="C:membrane"/>
    <property type="evidence" value="ECO:0007669"/>
    <property type="project" value="UniProtKB-SubCell"/>
</dbReference>
<keyword evidence="4 6" id="KW-1133">Transmembrane helix</keyword>
<evidence type="ECO:0000256" key="4">
    <source>
        <dbReference type="ARBA" id="ARBA00022989"/>
    </source>
</evidence>
<feature type="transmembrane region" description="Helical" evidence="6">
    <location>
        <begin position="149"/>
        <end position="169"/>
    </location>
</feature>
<evidence type="ECO:0000256" key="5">
    <source>
        <dbReference type="ARBA" id="ARBA00023136"/>
    </source>
</evidence>
<dbReference type="AlphaFoldDB" id="A0A7W6RX17"/>
<evidence type="ECO:0000256" key="6">
    <source>
        <dbReference type="SAM" id="Phobius"/>
    </source>
</evidence>
<gene>
    <name evidence="7" type="ORF">GGD88_000506</name>
</gene>
<keyword evidence="3 6" id="KW-0812">Transmembrane</keyword>
<comment type="similarity">
    <text evidence="2">Belongs to the TerC family.</text>
</comment>
<dbReference type="PANTHER" id="PTHR30238">
    <property type="entry name" value="MEMBRANE BOUND PREDICTED REDOX MODULATOR"/>
    <property type="match status" value="1"/>
</dbReference>
<feature type="transmembrane region" description="Helical" evidence="6">
    <location>
        <begin position="213"/>
        <end position="234"/>
    </location>
</feature>
<organism evidence="7 8">
    <name type="scientific">Roseospira goensis</name>
    <dbReference type="NCBI Taxonomy" id="391922"/>
    <lineage>
        <taxon>Bacteria</taxon>
        <taxon>Pseudomonadati</taxon>
        <taxon>Pseudomonadota</taxon>
        <taxon>Alphaproteobacteria</taxon>
        <taxon>Rhodospirillales</taxon>
        <taxon>Rhodospirillaceae</taxon>
        <taxon>Roseospira</taxon>
    </lineage>
</organism>